<protein>
    <submittedName>
        <fullName evidence="6">YafY family protein</fullName>
    </submittedName>
</protein>
<dbReference type="InterPro" id="IPR026881">
    <property type="entry name" value="WYL_dom"/>
</dbReference>
<dbReference type="InterPro" id="IPR051534">
    <property type="entry name" value="CBASS_pafABC_assoc_protein"/>
</dbReference>
<dbReference type="Pfam" id="PF08279">
    <property type="entry name" value="HTH_11"/>
    <property type="match status" value="1"/>
</dbReference>
<keyword evidence="2" id="KW-0238">DNA-binding</keyword>
<dbReference type="PANTHER" id="PTHR34580">
    <property type="match status" value="1"/>
</dbReference>
<dbReference type="InterPro" id="IPR036388">
    <property type="entry name" value="WH-like_DNA-bd_sf"/>
</dbReference>
<gene>
    <name evidence="6" type="ORF">GCM10010422_72110</name>
</gene>
<dbReference type="Pfam" id="PF25583">
    <property type="entry name" value="WCX"/>
    <property type="match status" value="1"/>
</dbReference>
<evidence type="ECO:0000256" key="2">
    <source>
        <dbReference type="ARBA" id="ARBA00023125"/>
    </source>
</evidence>
<keyword evidence="3" id="KW-0804">Transcription</keyword>
<evidence type="ECO:0000256" key="3">
    <source>
        <dbReference type="ARBA" id="ARBA00023163"/>
    </source>
</evidence>
<dbReference type="RefSeq" id="WP_346077776.1">
    <property type="nucleotide sequence ID" value="NZ_BAAATL010000049.1"/>
</dbReference>
<dbReference type="EMBL" id="BAAATL010000049">
    <property type="protein sequence ID" value="GAA2510054.1"/>
    <property type="molecule type" value="Genomic_DNA"/>
</dbReference>
<keyword evidence="1" id="KW-0805">Transcription regulation</keyword>
<dbReference type="SUPFAM" id="SSF46785">
    <property type="entry name" value="Winged helix' DNA-binding domain"/>
    <property type="match status" value="1"/>
</dbReference>
<evidence type="ECO:0000256" key="1">
    <source>
        <dbReference type="ARBA" id="ARBA00023015"/>
    </source>
</evidence>
<dbReference type="PROSITE" id="PS52050">
    <property type="entry name" value="WYL"/>
    <property type="match status" value="1"/>
</dbReference>
<evidence type="ECO:0000313" key="6">
    <source>
        <dbReference type="EMBL" id="GAA2510054.1"/>
    </source>
</evidence>
<dbReference type="InterPro" id="IPR036390">
    <property type="entry name" value="WH_DNA-bd_sf"/>
</dbReference>
<dbReference type="Gene3D" id="1.10.10.10">
    <property type="entry name" value="Winged helix-like DNA-binding domain superfamily/Winged helix DNA-binding domain"/>
    <property type="match status" value="1"/>
</dbReference>
<reference evidence="6 7" key="1">
    <citation type="journal article" date="2019" name="Int. J. Syst. Evol. Microbiol.">
        <title>The Global Catalogue of Microorganisms (GCM) 10K type strain sequencing project: providing services to taxonomists for standard genome sequencing and annotation.</title>
        <authorList>
            <consortium name="The Broad Institute Genomics Platform"/>
            <consortium name="The Broad Institute Genome Sequencing Center for Infectious Disease"/>
            <person name="Wu L."/>
            <person name="Ma J."/>
        </authorList>
    </citation>
    <scope>NUCLEOTIDE SEQUENCE [LARGE SCALE GENOMIC DNA]</scope>
    <source>
        <strain evidence="6 7">JCM 6923</strain>
    </source>
</reference>
<feature type="domain" description="HTH deoR-type" evidence="5">
    <location>
        <begin position="4"/>
        <end position="59"/>
    </location>
</feature>
<dbReference type="Proteomes" id="UP001501721">
    <property type="component" value="Unassembled WGS sequence"/>
</dbReference>
<dbReference type="InterPro" id="IPR057727">
    <property type="entry name" value="WCX_dom"/>
</dbReference>
<dbReference type="PANTHER" id="PTHR34580:SF3">
    <property type="entry name" value="PROTEIN PAFB"/>
    <property type="match status" value="1"/>
</dbReference>
<evidence type="ECO:0000256" key="4">
    <source>
        <dbReference type="SAM" id="MobiDB-lite"/>
    </source>
</evidence>
<name>A0ABN3MWB4_9ACTN</name>
<keyword evidence="7" id="KW-1185">Reference proteome</keyword>
<evidence type="ECO:0000313" key="7">
    <source>
        <dbReference type="Proteomes" id="UP001501721"/>
    </source>
</evidence>
<sequence length="335" mass="35819">MLATSARLLGLLNLLSSRPSWTCAELARSLKVTDRTVRRDIARLRELGYSVDSEAGPWGGYRLRAGSRVPPLILDDEEALAVAVGLGEAALNHALGSDQAALSALLKLRTVLPRRIAERLGELDDALVLLPGARGSGVSPALLLELAAVCRRAERARLAYTDAEGRATVRDIDPYRLVHTGRLWYLVARDVARGQWRTFRADRVDRLQPTGRPADLSDPPDPAHLVSRNIANGPYPLSATVRLPVPLDQALRLVPATIGTHRPDGPDATLVDIGGADADGLARYLLGLGTPLRVLAPDEVREALVRRAREVAQQNAGGSGAEAAGEPVTKAHPGP</sequence>
<accession>A0ABN3MWB4</accession>
<comment type="caution">
    <text evidence="6">The sequence shown here is derived from an EMBL/GenBank/DDBJ whole genome shotgun (WGS) entry which is preliminary data.</text>
</comment>
<dbReference type="InterPro" id="IPR018356">
    <property type="entry name" value="Tscrpt_reg_HTH_DeoR_CS"/>
</dbReference>
<organism evidence="6 7">
    <name type="scientific">Streptomyces graminearus</name>
    <dbReference type="NCBI Taxonomy" id="284030"/>
    <lineage>
        <taxon>Bacteria</taxon>
        <taxon>Bacillati</taxon>
        <taxon>Actinomycetota</taxon>
        <taxon>Actinomycetes</taxon>
        <taxon>Kitasatosporales</taxon>
        <taxon>Streptomycetaceae</taxon>
        <taxon>Streptomyces</taxon>
    </lineage>
</organism>
<dbReference type="PIRSF" id="PIRSF016838">
    <property type="entry name" value="PafC"/>
    <property type="match status" value="1"/>
</dbReference>
<dbReference type="InterPro" id="IPR001034">
    <property type="entry name" value="DeoR_HTH"/>
</dbReference>
<dbReference type="Pfam" id="PF13280">
    <property type="entry name" value="WYL"/>
    <property type="match status" value="1"/>
</dbReference>
<dbReference type="PROSITE" id="PS00894">
    <property type="entry name" value="HTH_DEOR_1"/>
    <property type="match status" value="1"/>
</dbReference>
<dbReference type="PROSITE" id="PS51000">
    <property type="entry name" value="HTH_DEOR_2"/>
    <property type="match status" value="1"/>
</dbReference>
<dbReference type="InterPro" id="IPR028349">
    <property type="entry name" value="PafC-like"/>
</dbReference>
<dbReference type="InterPro" id="IPR013196">
    <property type="entry name" value="HTH_11"/>
</dbReference>
<feature type="region of interest" description="Disordered" evidence="4">
    <location>
        <begin position="311"/>
        <end position="335"/>
    </location>
</feature>
<evidence type="ECO:0000259" key="5">
    <source>
        <dbReference type="PROSITE" id="PS51000"/>
    </source>
</evidence>
<proteinExistence type="predicted"/>